<feature type="domain" description="GHMP kinase N-terminal" evidence="11">
    <location>
        <begin position="91"/>
        <end position="168"/>
    </location>
</feature>
<evidence type="ECO:0000256" key="1">
    <source>
        <dbReference type="ARBA" id="ARBA00009684"/>
    </source>
</evidence>
<dbReference type="NCBIfam" id="TIGR00154">
    <property type="entry name" value="ispE"/>
    <property type="match status" value="1"/>
</dbReference>
<dbReference type="EMBL" id="JBHSMX010000011">
    <property type="protein sequence ID" value="MFC5520332.1"/>
    <property type="molecule type" value="Genomic_DNA"/>
</dbReference>
<dbReference type="Proteomes" id="UP001596084">
    <property type="component" value="Unassembled WGS sequence"/>
</dbReference>
<feature type="active site" evidence="10">
    <location>
        <position position="26"/>
    </location>
</feature>
<proteinExistence type="inferred from homology"/>
<comment type="pathway">
    <text evidence="10">Isoprenoid biosynthesis; isopentenyl diphosphate biosynthesis via DXP pathway; isopentenyl diphosphate from 1-deoxy-D-xylulose 5-phosphate: step 3/6.</text>
</comment>
<dbReference type="Pfam" id="PF08544">
    <property type="entry name" value="GHMP_kinases_C"/>
    <property type="match status" value="1"/>
</dbReference>
<dbReference type="PANTHER" id="PTHR43527">
    <property type="entry name" value="4-DIPHOSPHOCYTIDYL-2-C-METHYL-D-ERYTHRITOL KINASE, CHLOROPLASTIC"/>
    <property type="match status" value="1"/>
</dbReference>
<dbReference type="InterPro" id="IPR013750">
    <property type="entry name" value="GHMP_kinase_C_dom"/>
</dbReference>
<keyword evidence="7 10" id="KW-0067">ATP-binding</keyword>
<keyword evidence="14" id="KW-1185">Reference proteome</keyword>
<feature type="active site" evidence="10">
    <location>
        <position position="160"/>
    </location>
</feature>
<dbReference type="Pfam" id="PF00288">
    <property type="entry name" value="GHMP_kinases_N"/>
    <property type="match status" value="1"/>
</dbReference>
<accession>A0ABW0Q8X8</accession>
<feature type="domain" description="GHMP kinase C-terminal" evidence="12">
    <location>
        <begin position="231"/>
        <end position="273"/>
    </location>
</feature>
<sequence length="307" mass="32976">MTTRTAPPSRAQRPLKALYDVPAPAKLNLFLHITGRRPDGYHLLQSVFMLIDWCDTLHFELRTDGHISRTDLGDPEHPAGTPPEALPAEDLAVRAAKALQAACATPLGVHISLEKRIPSQAGMGGGSSDAASCLLALQRLWGVRLPADKLRTLALSLGADVPFFLSGGHAWVEGIGEKISPITLPCARFLVLKPAAGVPTQSIFSAPSLKRDTETATMLGFAAHADDQVFKFGHNDLQPVAQAMCPQIGQSLDWLKAQHLDGRMTGSGSAVFAQLLHDIDLSELSGLPDDWKIKKCSTLEAHPLAAW</sequence>
<dbReference type="SUPFAM" id="SSF54211">
    <property type="entry name" value="Ribosomal protein S5 domain 2-like"/>
    <property type="match status" value="1"/>
</dbReference>
<evidence type="ECO:0000256" key="5">
    <source>
        <dbReference type="ARBA" id="ARBA00022741"/>
    </source>
</evidence>
<dbReference type="PANTHER" id="PTHR43527:SF2">
    <property type="entry name" value="4-DIPHOSPHOCYTIDYL-2-C-METHYL-D-ERYTHRITOL KINASE, CHLOROPLASTIC"/>
    <property type="match status" value="1"/>
</dbReference>
<dbReference type="Gene3D" id="3.30.70.890">
    <property type="entry name" value="GHMP kinase, C-terminal domain"/>
    <property type="match status" value="1"/>
</dbReference>
<dbReference type="InterPro" id="IPR014721">
    <property type="entry name" value="Ribsml_uS5_D2-typ_fold_subgr"/>
</dbReference>
<evidence type="ECO:0000256" key="8">
    <source>
        <dbReference type="ARBA" id="ARBA00023229"/>
    </source>
</evidence>
<comment type="catalytic activity">
    <reaction evidence="10">
        <text>4-CDP-2-C-methyl-D-erythritol + ATP = 4-CDP-2-C-methyl-D-erythritol 2-phosphate + ADP + H(+)</text>
        <dbReference type="Rhea" id="RHEA:18437"/>
        <dbReference type="ChEBI" id="CHEBI:15378"/>
        <dbReference type="ChEBI" id="CHEBI:30616"/>
        <dbReference type="ChEBI" id="CHEBI:57823"/>
        <dbReference type="ChEBI" id="CHEBI:57919"/>
        <dbReference type="ChEBI" id="CHEBI:456216"/>
        <dbReference type="EC" id="2.7.1.148"/>
    </reaction>
</comment>
<keyword evidence="4 10" id="KW-0808">Transferase</keyword>
<keyword evidence="8 10" id="KW-0414">Isoprene biosynthesis</keyword>
<feature type="binding site" evidence="10">
    <location>
        <begin position="118"/>
        <end position="128"/>
    </location>
    <ligand>
        <name>ATP</name>
        <dbReference type="ChEBI" id="CHEBI:30616"/>
    </ligand>
</feature>
<dbReference type="PIRSF" id="PIRSF010376">
    <property type="entry name" value="IspE"/>
    <property type="match status" value="1"/>
</dbReference>
<comment type="caution">
    <text evidence="13">The sequence shown here is derived from an EMBL/GenBank/DDBJ whole genome shotgun (WGS) entry which is preliminary data.</text>
</comment>
<protein>
    <recommendedName>
        <fullName evidence="3 10">4-diphosphocytidyl-2-C-methyl-D-erythritol kinase</fullName>
        <shortName evidence="10">CMK</shortName>
        <ecNumber evidence="2 10">2.7.1.148</ecNumber>
    </recommendedName>
    <alternativeName>
        <fullName evidence="9 10">4-(cytidine-5'-diphospho)-2-C-methyl-D-erythritol kinase</fullName>
    </alternativeName>
</protein>
<evidence type="ECO:0000259" key="12">
    <source>
        <dbReference type="Pfam" id="PF08544"/>
    </source>
</evidence>
<comment type="function">
    <text evidence="10">Catalyzes the phosphorylation of the position 2 hydroxy group of 4-diphosphocytidyl-2C-methyl-D-erythritol.</text>
</comment>
<evidence type="ECO:0000256" key="3">
    <source>
        <dbReference type="ARBA" id="ARBA00017473"/>
    </source>
</evidence>
<dbReference type="InterPro" id="IPR036554">
    <property type="entry name" value="GHMP_kinase_C_sf"/>
</dbReference>
<dbReference type="RefSeq" id="WP_068831511.1">
    <property type="nucleotide sequence ID" value="NZ_JBHSMX010000011.1"/>
</dbReference>
<comment type="similarity">
    <text evidence="1 10">Belongs to the GHMP kinase family. IspE subfamily.</text>
</comment>
<keyword evidence="5 10" id="KW-0547">Nucleotide-binding</keyword>
<name>A0ABW0Q8X8_9BURK</name>
<dbReference type="Gene3D" id="3.30.230.10">
    <property type="match status" value="1"/>
</dbReference>
<evidence type="ECO:0000256" key="2">
    <source>
        <dbReference type="ARBA" id="ARBA00012052"/>
    </source>
</evidence>
<evidence type="ECO:0000259" key="11">
    <source>
        <dbReference type="Pfam" id="PF00288"/>
    </source>
</evidence>
<keyword evidence="6 10" id="KW-0418">Kinase</keyword>
<evidence type="ECO:0000256" key="6">
    <source>
        <dbReference type="ARBA" id="ARBA00022777"/>
    </source>
</evidence>
<evidence type="ECO:0000256" key="4">
    <source>
        <dbReference type="ARBA" id="ARBA00022679"/>
    </source>
</evidence>
<dbReference type="InterPro" id="IPR020568">
    <property type="entry name" value="Ribosomal_Su5_D2-typ_SF"/>
</dbReference>
<reference evidence="14" key="1">
    <citation type="journal article" date="2019" name="Int. J. Syst. Evol. Microbiol.">
        <title>The Global Catalogue of Microorganisms (GCM) 10K type strain sequencing project: providing services to taxonomists for standard genome sequencing and annotation.</title>
        <authorList>
            <consortium name="The Broad Institute Genomics Platform"/>
            <consortium name="The Broad Institute Genome Sequencing Center for Infectious Disease"/>
            <person name="Wu L."/>
            <person name="Ma J."/>
        </authorList>
    </citation>
    <scope>NUCLEOTIDE SEQUENCE [LARGE SCALE GENOMIC DNA]</scope>
    <source>
        <strain evidence="14">CGMCC 4.7277</strain>
    </source>
</reference>
<dbReference type="GO" id="GO:0050515">
    <property type="term" value="F:4-(cytidine 5'-diphospho)-2-C-methyl-D-erythritol kinase activity"/>
    <property type="evidence" value="ECO:0007669"/>
    <property type="project" value="UniProtKB-EC"/>
</dbReference>
<dbReference type="EC" id="2.7.1.148" evidence="2 10"/>
<evidence type="ECO:0000313" key="13">
    <source>
        <dbReference type="EMBL" id="MFC5520332.1"/>
    </source>
</evidence>
<evidence type="ECO:0000313" key="14">
    <source>
        <dbReference type="Proteomes" id="UP001596084"/>
    </source>
</evidence>
<evidence type="ECO:0000256" key="10">
    <source>
        <dbReference type="HAMAP-Rule" id="MF_00061"/>
    </source>
</evidence>
<dbReference type="InterPro" id="IPR006204">
    <property type="entry name" value="GHMP_kinase_N_dom"/>
</dbReference>
<dbReference type="HAMAP" id="MF_00061">
    <property type="entry name" value="IspE"/>
    <property type="match status" value="1"/>
</dbReference>
<dbReference type="InterPro" id="IPR004424">
    <property type="entry name" value="IspE"/>
</dbReference>
<organism evidence="13 14">
    <name type="scientific">Polaromonas jejuensis</name>
    <dbReference type="NCBI Taxonomy" id="457502"/>
    <lineage>
        <taxon>Bacteria</taxon>
        <taxon>Pseudomonadati</taxon>
        <taxon>Pseudomonadota</taxon>
        <taxon>Betaproteobacteria</taxon>
        <taxon>Burkholderiales</taxon>
        <taxon>Comamonadaceae</taxon>
        <taxon>Polaromonas</taxon>
    </lineage>
</organism>
<evidence type="ECO:0000256" key="7">
    <source>
        <dbReference type="ARBA" id="ARBA00022840"/>
    </source>
</evidence>
<evidence type="ECO:0000256" key="9">
    <source>
        <dbReference type="ARBA" id="ARBA00032554"/>
    </source>
</evidence>
<dbReference type="SUPFAM" id="SSF55060">
    <property type="entry name" value="GHMP Kinase, C-terminal domain"/>
    <property type="match status" value="1"/>
</dbReference>
<gene>
    <name evidence="10 13" type="primary">ispE</name>
    <name evidence="13" type="ORF">ACFPP7_05315</name>
</gene>